<dbReference type="AlphaFoldDB" id="A0A843TKJ2"/>
<proteinExistence type="predicted"/>
<keyword evidence="3" id="KW-1185">Reference proteome</keyword>
<gene>
    <name evidence="2" type="ORF">Taro_005279</name>
</gene>
<evidence type="ECO:0000256" key="1">
    <source>
        <dbReference type="SAM" id="MobiDB-lite"/>
    </source>
</evidence>
<feature type="region of interest" description="Disordered" evidence="1">
    <location>
        <begin position="117"/>
        <end position="141"/>
    </location>
</feature>
<sequence length="322" mass="35560">MALSRPVDRLGSAVTTIITGVDTMAQSKGRNVKKRSSSVDTRPGQVDTRDSFQRTHQAGLDSVSTLDSVVSTLETFSRRPSLQICIYCPVEARTSRVISTSCLSFFMAPKGKRLIPRRSPISPAIGEGSGAPAQRRSKHRDDRLSELIVPQGLHLTRVQGTFTKFVQPRMGYKLVDGRVTRTLKGKEQDIEEESAEDVDDADDVEDDEDSQPEPMDAQGGDEDALEDQAPPAQAPSLQDFLASQMAQMQQSITTGFDHLNARFDQLQEHVNTRMDALADSHVQIQHRLNRLSTEFHEFRHPPAPGNDDVKESLGFSVGSSVF</sequence>
<reference evidence="2" key="1">
    <citation type="submission" date="2017-07" db="EMBL/GenBank/DDBJ databases">
        <title>Taro Niue Genome Assembly and Annotation.</title>
        <authorList>
            <person name="Atibalentja N."/>
            <person name="Keating K."/>
            <person name="Fields C.J."/>
        </authorList>
    </citation>
    <scope>NUCLEOTIDE SEQUENCE</scope>
    <source>
        <strain evidence="2">Niue_2</strain>
        <tissue evidence="2">Leaf</tissue>
    </source>
</reference>
<feature type="non-terminal residue" evidence="2">
    <location>
        <position position="322"/>
    </location>
</feature>
<feature type="region of interest" description="Disordered" evidence="1">
    <location>
        <begin position="26"/>
        <end position="51"/>
    </location>
</feature>
<comment type="caution">
    <text evidence="2">The sequence shown here is derived from an EMBL/GenBank/DDBJ whole genome shotgun (WGS) entry which is preliminary data.</text>
</comment>
<feature type="compositionally biased region" description="Acidic residues" evidence="1">
    <location>
        <begin position="189"/>
        <end position="211"/>
    </location>
</feature>
<dbReference type="EMBL" id="NMUH01000147">
    <property type="protein sequence ID" value="MQL72952.1"/>
    <property type="molecule type" value="Genomic_DNA"/>
</dbReference>
<accession>A0A843TKJ2</accession>
<dbReference type="Proteomes" id="UP000652761">
    <property type="component" value="Unassembled WGS sequence"/>
</dbReference>
<organism evidence="2 3">
    <name type="scientific">Colocasia esculenta</name>
    <name type="common">Wild taro</name>
    <name type="synonym">Arum esculentum</name>
    <dbReference type="NCBI Taxonomy" id="4460"/>
    <lineage>
        <taxon>Eukaryota</taxon>
        <taxon>Viridiplantae</taxon>
        <taxon>Streptophyta</taxon>
        <taxon>Embryophyta</taxon>
        <taxon>Tracheophyta</taxon>
        <taxon>Spermatophyta</taxon>
        <taxon>Magnoliopsida</taxon>
        <taxon>Liliopsida</taxon>
        <taxon>Araceae</taxon>
        <taxon>Aroideae</taxon>
        <taxon>Colocasieae</taxon>
        <taxon>Colocasia</taxon>
    </lineage>
</organism>
<name>A0A843TKJ2_COLES</name>
<evidence type="ECO:0000313" key="2">
    <source>
        <dbReference type="EMBL" id="MQL72952.1"/>
    </source>
</evidence>
<evidence type="ECO:0000313" key="3">
    <source>
        <dbReference type="Proteomes" id="UP000652761"/>
    </source>
</evidence>
<feature type="region of interest" description="Disordered" evidence="1">
    <location>
        <begin position="185"/>
        <end position="234"/>
    </location>
</feature>
<protein>
    <submittedName>
        <fullName evidence="2">Uncharacterized protein</fullName>
    </submittedName>
</protein>